<sequence>MGRTYAHDLFLSSMIRKFKSAGTLTDPTAVYDLANAATRP</sequence>
<organism evidence="1 2">
    <name type="scientific">Streptomyces roseochromogenus subsp. oscitans DS 12.976</name>
    <dbReference type="NCBI Taxonomy" id="1352936"/>
    <lineage>
        <taxon>Bacteria</taxon>
        <taxon>Bacillati</taxon>
        <taxon>Actinomycetota</taxon>
        <taxon>Actinomycetes</taxon>
        <taxon>Kitasatosporales</taxon>
        <taxon>Streptomycetaceae</taxon>
        <taxon>Streptomyces</taxon>
    </lineage>
</organism>
<reference evidence="1 2" key="1">
    <citation type="journal article" date="2014" name="Genome Announc.">
        <title>Draft Genome Sequence of Streptomyces roseochromogenes subsp. oscitans DS 12.976, Producer of the Aminocoumarin Antibiotic Clorobiocin.</title>
        <authorList>
            <person name="Ruckert C."/>
            <person name="Kalinowski J."/>
            <person name="Heide L."/>
            <person name="Apel A.K."/>
        </authorList>
    </citation>
    <scope>NUCLEOTIDE SEQUENCE [LARGE SCALE GENOMIC DNA]</scope>
    <source>
        <strain evidence="1 2">DS 12.976</strain>
    </source>
</reference>
<dbReference type="EMBL" id="AWQX01000006">
    <property type="protein sequence ID" value="EST36663.1"/>
    <property type="molecule type" value="Genomic_DNA"/>
</dbReference>
<dbReference type="STRING" id="1352936.M878_00785"/>
<dbReference type="AlphaFoldDB" id="V6KXE1"/>
<protein>
    <submittedName>
        <fullName evidence="1">Uncharacterized protein</fullName>
    </submittedName>
</protein>
<gene>
    <name evidence="1" type="ORF">M878_00785</name>
</gene>
<evidence type="ECO:0000313" key="2">
    <source>
        <dbReference type="Proteomes" id="UP000017984"/>
    </source>
</evidence>
<name>V6KXE1_STRRC</name>
<dbReference type="HOGENOM" id="CLU_3297365_0_0_11"/>
<dbReference type="PATRIC" id="fig|1352936.5.peg.187"/>
<comment type="caution">
    <text evidence="1">The sequence shown here is derived from an EMBL/GenBank/DDBJ whole genome shotgun (WGS) entry which is preliminary data.</text>
</comment>
<accession>V6KXE1</accession>
<proteinExistence type="predicted"/>
<dbReference type="Proteomes" id="UP000017984">
    <property type="component" value="Chromosome"/>
</dbReference>
<evidence type="ECO:0000313" key="1">
    <source>
        <dbReference type="EMBL" id="EST36663.1"/>
    </source>
</evidence>
<keyword evidence="2" id="KW-1185">Reference proteome</keyword>